<protein>
    <submittedName>
        <fullName evidence="1">DUF4192 domain-containing protein</fullName>
    </submittedName>
</protein>
<evidence type="ECO:0000313" key="1">
    <source>
        <dbReference type="EMBL" id="MCS5726406.1"/>
    </source>
</evidence>
<accession>A0AA41XDX0</accession>
<organism evidence="1 2">
    <name type="scientific">Herbiconiux oxytropis</name>
    <dbReference type="NCBI Taxonomy" id="2970915"/>
    <lineage>
        <taxon>Bacteria</taxon>
        <taxon>Bacillati</taxon>
        <taxon>Actinomycetota</taxon>
        <taxon>Actinomycetes</taxon>
        <taxon>Micrococcales</taxon>
        <taxon>Microbacteriaceae</taxon>
        <taxon>Herbiconiux</taxon>
    </lineage>
</organism>
<sequence>MTTITAPPRVRTVALPALLRDIETVLGYRPSDSIALRVRRRRRSFAVLRVDLPRLHDFPGEELLDALAEAVEGMVGRMAAATGFDIVGYGEGPVARRAVETVTARLVLAGRVAHEACLVTSNHWAALPAVDCNPGRELRWIALASAGPEMQLADPDPHHGRFVPIPASTPARQAAALAVLAEEEPHDPERDLLSDLESWSAAIADDALLESDPATIRLAWSLRHKLTRDCVLMLAAWGPDAAYRMLAESLESPVPPRSWSVGAEPPTVLATFIGRGSEGPDEARVRRSIDVLRRVVEAAPASLAPPPLVLLAWLEWSRGRGSAAAGYLDACAAVEPDYVLARLFRRVVDSGRLPDWCGAR</sequence>
<reference evidence="1" key="1">
    <citation type="submission" date="2022-08" db="EMBL/GenBank/DDBJ databases">
        <authorList>
            <person name="Deng Y."/>
            <person name="Han X.-F."/>
            <person name="Zhang Y.-Q."/>
        </authorList>
    </citation>
    <scope>NUCLEOTIDE SEQUENCE</scope>
    <source>
        <strain evidence="1">CPCC 203407</strain>
    </source>
</reference>
<dbReference type="RefSeq" id="WP_259528520.1">
    <property type="nucleotide sequence ID" value="NZ_JANLCK010000005.1"/>
</dbReference>
<gene>
    <name evidence="1" type="ORF">N1028_10935</name>
</gene>
<dbReference type="AlphaFoldDB" id="A0AA41XDX0"/>
<dbReference type="InterPro" id="IPR025447">
    <property type="entry name" value="DUF4192"/>
</dbReference>
<name>A0AA41XDX0_9MICO</name>
<dbReference type="Proteomes" id="UP001165587">
    <property type="component" value="Unassembled WGS sequence"/>
</dbReference>
<dbReference type="Pfam" id="PF13830">
    <property type="entry name" value="DUF4192"/>
    <property type="match status" value="2"/>
</dbReference>
<keyword evidence="2" id="KW-1185">Reference proteome</keyword>
<proteinExistence type="predicted"/>
<comment type="caution">
    <text evidence="1">The sequence shown here is derived from an EMBL/GenBank/DDBJ whole genome shotgun (WGS) entry which is preliminary data.</text>
</comment>
<dbReference type="EMBL" id="JANLCK010000005">
    <property type="protein sequence ID" value="MCS5726406.1"/>
    <property type="molecule type" value="Genomic_DNA"/>
</dbReference>
<evidence type="ECO:0000313" key="2">
    <source>
        <dbReference type="Proteomes" id="UP001165587"/>
    </source>
</evidence>